<name>A0A1D1YBB2_9ARAE</name>
<dbReference type="InterPro" id="IPR011598">
    <property type="entry name" value="bHLH_dom"/>
</dbReference>
<dbReference type="GO" id="GO:0046983">
    <property type="term" value="F:protein dimerization activity"/>
    <property type="evidence" value="ECO:0007669"/>
    <property type="project" value="InterPro"/>
</dbReference>
<keyword evidence="2" id="KW-0805">Transcription regulation</keyword>
<feature type="region of interest" description="Disordered" evidence="4">
    <location>
        <begin position="87"/>
        <end position="184"/>
    </location>
</feature>
<feature type="compositionally biased region" description="Basic and acidic residues" evidence="4">
    <location>
        <begin position="88"/>
        <end position="103"/>
    </location>
</feature>
<dbReference type="PANTHER" id="PTHR36066:SF11">
    <property type="entry name" value="TRANSCRIPTION FACTOR BHLH144"/>
    <property type="match status" value="1"/>
</dbReference>
<evidence type="ECO:0000256" key="1">
    <source>
        <dbReference type="ARBA" id="ARBA00005510"/>
    </source>
</evidence>
<dbReference type="EMBL" id="GDJX01002980">
    <property type="protein sequence ID" value="JAT64956.1"/>
    <property type="molecule type" value="Transcribed_RNA"/>
</dbReference>
<dbReference type="SUPFAM" id="SSF47459">
    <property type="entry name" value="HLH, helix-loop-helix DNA-binding domain"/>
    <property type="match status" value="1"/>
</dbReference>
<evidence type="ECO:0000259" key="5">
    <source>
        <dbReference type="PROSITE" id="PS50888"/>
    </source>
</evidence>
<protein>
    <submittedName>
        <fullName evidence="6">Transcription factor bHLH144</fullName>
    </submittedName>
</protein>
<dbReference type="Gene3D" id="4.10.280.10">
    <property type="entry name" value="Helix-loop-helix DNA-binding domain"/>
    <property type="match status" value="1"/>
</dbReference>
<accession>A0A1D1YBB2</accession>
<evidence type="ECO:0000313" key="6">
    <source>
        <dbReference type="EMBL" id="JAT51931.1"/>
    </source>
</evidence>
<dbReference type="InterPro" id="IPR037546">
    <property type="entry name" value="SAC51-like"/>
</dbReference>
<proteinExistence type="inferred from homology"/>
<organism evidence="6">
    <name type="scientific">Anthurium amnicola</name>
    <dbReference type="NCBI Taxonomy" id="1678845"/>
    <lineage>
        <taxon>Eukaryota</taxon>
        <taxon>Viridiplantae</taxon>
        <taxon>Streptophyta</taxon>
        <taxon>Embryophyta</taxon>
        <taxon>Tracheophyta</taxon>
        <taxon>Spermatophyta</taxon>
        <taxon>Magnoliopsida</taxon>
        <taxon>Liliopsida</taxon>
        <taxon>Araceae</taxon>
        <taxon>Pothoideae</taxon>
        <taxon>Potheae</taxon>
        <taxon>Anthurium</taxon>
    </lineage>
</organism>
<feature type="domain" description="BHLH" evidence="5">
    <location>
        <begin position="169"/>
        <end position="218"/>
    </location>
</feature>
<evidence type="ECO:0000313" key="7">
    <source>
        <dbReference type="EMBL" id="JAT60423.1"/>
    </source>
</evidence>
<gene>
    <name evidence="6" type="primary">BHLH144_0</name>
    <name evidence="7" type="synonym">BHLH144_3</name>
    <name evidence="8" type="synonym">BHLH144_5</name>
    <name evidence="7" type="ORF">g.48273</name>
    <name evidence="6" type="ORF">g.48284</name>
    <name evidence="8" type="ORF">g.48286</name>
</gene>
<dbReference type="EMBL" id="GDJX01007513">
    <property type="protein sequence ID" value="JAT60423.1"/>
    <property type="molecule type" value="Transcribed_RNA"/>
</dbReference>
<comment type="similarity">
    <text evidence="1">Belongs to the bHLH protein family.</text>
</comment>
<sequence>MDGYNPSAAFGDYYSYEVPVAPSFDATPAAGRNGYPTPLNGFELQPSETCPKNYIIFDQTENKNLIMFHPALAQKFSHQNLDFGAAYGDDHGGNPGRYRDNQDKSSSSFKEDSDDIDALLSLEEDEDYDEAEDDDVVSTGRTPGHHGSTSTSSVRSTEGSKSHRLRFPSESSTSDTLGGKKKERMRKMVKTLRGIIPGGDQMDTPAILDEAVRYLKSLKVEVKKLQNSKN</sequence>
<reference evidence="6" key="1">
    <citation type="submission" date="2015-07" db="EMBL/GenBank/DDBJ databases">
        <title>Transcriptome Assembly of Anthurium amnicola.</title>
        <authorList>
            <person name="Suzuki J."/>
        </authorList>
    </citation>
    <scope>NUCLEOTIDE SEQUENCE</scope>
</reference>
<evidence type="ECO:0000256" key="4">
    <source>
        <dbReference type="SAM" id="MobiDB-lite"/>
    </source>
</evidence>
<dbReference type="PROSITE" id="PS50888">
    <property type="entry name" value="BHLH"/>
    <property type="match status" value="1"/>
</dbReference>
<evidence type="ECO:0000256" key="2">
    <source>
        <dbReference type="ARBA" id="ARBA00023015"/>
    </source>
</evidence>
<dbReference type="Pfam" id="PF23173">
    <property type="entry name" value="bHLH_SAC51"/>
    <property type="match status" value="1"/>
</dbReference>
<dbReference type="InterPro" id="IPR036638">
    <property type="entry name" value="HLH_DNA-bd_sf"/>
</dbReference>
<keyword evidence="3" id="KW-0804">Transcription</keyword>
<dbReference type="PANTHER" id="PTHR36066">
    <property type="entry name" value="TRANSCRIPTION FACTOR BHLH145"/>
    <property type="match status" value="1"/>
</dbReference>
<dbReference type="AlphaFoldDB" id="A0A1D1YBB2"/>
<feature type="compositionally biased region" description="Acidic residues" evidence="4">
    <location>
        <begin position="112"/>
        <end position="136"/>
    </location>
</feature>
<feature type="compositionally biased region" description="Low complexity" evidence="4">
    <location>
        <begin position="138"/>
        <end position="159"/>
    </location>
</feature>
<evidence type="ECO:0000313" key="8">
    <source>
        <dbReference type="EMBL" id="JAT64956.1"/>
    </source>
</evidence>
<evidence type="ECO:0000256" key="3">
    <source>
        <dbReference type="ARBA" id="ARBA00023163"/>
    </source>
</evidence>
<dbReference type="CDD" id="cd18917">
    <property type="entry name" value="bHLH_AtSAC51_like"/>
    <property type="match status" value="1"/>
</dbReference>
<dbReference type="EMBL" id="GDJX01016005">
    <property type="protein sequence ID" value="JAT51931.1"/>
    <property type="molecule type" value="Transcribed_RNA"/>
</dbReference>